<evidence type="ECO:0000313" key="3">
    <source>
        <dbReference type="Proteomes" id="UP000762676"/>
    </source>
</evidence>
<dbReference type="EMBL" id="BMAT01004901">
    <property type="protein sequence ID" value="GFR82615.1"/>
    <property type="molecule type" value="Genomic_DNA"/>
</dbReference>
<evidence type="ECO:0000313" key="2">
    <source>
        <dbReference type="EMBL" id="GFR82615.1"/>
    </source>
</evidence>
<feature type="region of interest" description="Disordered" evidence="1">
    <location>
        <begin position="145"/>
        <end position="177"/>
    </location>
</feature>
<name>A0AAV4GC49_9GAST</name>
<feature type="compositionally biased region" description="Polar residues" evidence="1">
    <location>
        <begin position="147"/>
        <end position="164"/>
    </location>
</feature>
<sequence>MKGPFKDDYQPKARKSSKGGYIYLPRHVTRPASIATQISTRINAMCIQFKYATQSETSLDVEIFDGGNSTVLHTFRASNTFGLWKTAGPVSCCLPYKKHRWMAFTSNSPNETIAIDYIEMTHSPRSCDDGPSCFAFPVSGFTKTDRSSSYPPASKGTITTEQPNSLPPAMSVEPQAPKNTQRMLLNELKKRQARMLKQLQDLQYLHNSQTLRNLQQIQNLISMQQQLQQESDQK</sequence>
<organism evidence="2 3">
    <name type="scientific">Elysia marginata</name>
    <dbReference type="NCBI Taxonomy" id="1093978"/>
    <lineage>
        <taxon>Eukaryota</taxon>
        <taxon>Metazoa</taxon>
        <taxon>Spiralia</taxon>
        <taxon>Lophotrochozoa</taxon>
        <taxon>Mollusca</taxon>
        <taxon>Gastropoda</taxon>
        <taxon>Heterobranchia</taxon>
        <taxon>Euthyneura</taxon>
        <taxon>Panpulmonata</taxon>
        <taxon>Sacoglossa</taxon>
        <taxon>Placobranchoidea</taxon>
        <taxon>Plakobranchidae</taxon>
        <taxon>Elysia</taxon>
    </lineage>
</organism>
<proteinExistence type="predicted"/>
<dbReference type="Gene3D" id="2.60.120.200">
    <property type="match status" value="1"/>
</dbReference>
<dbReference type="Proteomes" id="UP000762676">
    <property type="component" value="Unassembled WGS sequence"/>
</dbReference>
<accession>A0AAV4GC49</accession>
<protein>
    <recommendedName>
        <fullName evidence="4">MAM domain-containing protein</fullName>
    </recommendedName>
</protein>
<evidence type="ECO:0008006" key="4">
    <source>
        <dbReference type="Google" id="ProtNLM"/>
    </source>
</evidence>
<reference evidence="2 3" key="1">
    <citation type="journal article" date="2021" name="Elife">
        <title>Chloroplast acquisition without the gene transfer in kleptoplastic sea slugs, Plakobranchus ocellatus.</title>
        <authorList>
            <person name="Maeda T."/>
            <person name="Takahashi S."/>
            <person name="Yoshida T."/>
            <person name="Shimamura S."/>
            <person name="Takaki Y."/>
            <person name="Nagai Y."/>
            <person name="Toyoda A."/>
            <person name="Suzuki Y."/>
            <person name="Arimoto A."/>
            <person name="Ishii H."/>
            <person name="Satoh N."/>
            <person name="Nishiyama T."/>
            <person name="Hasebe M."/>
            <person name="Maruyama T."/>
            <person name="Minagawa J."/>
            <person name="Obokata J."/>
            <person name="Shigenobu S."/>
        </authorList>
    </citation>
    <scope>NUCLEOTIDE SEQUENCE [LARGE SCALE GENOMIC DNA]</scope>
</reference>
<gene>
    <name evidence="2" type="ORF">ElyMa_002367200</name>
</gene>
<comment type="caution">
    <text evidence="2">The sequence shown here is derived from an EMBL/GenBank/DDBJ whole genome shotgun (WGS) entry which is preliminary data.</text>
</comment>
<dbReference type="AlphaFoldDB" id="A0AAV4GC49"/>
<keyword evidence="3" id="KW-1185">Reference proteome</keyword>
<evidence type="ECO:0000256" key="1">
    <source>
        <dbReference type="SAM" id="MobiDB-lite"/>
    </source>
</evidence>